<evidence type="ECO:0000313" key="15">
    <source>
        <dbReference type="EMBL" id="ACO10595.1"/>
    </source>
</evidence>
<accession>C1BNJ2</accession>
<dbReference type="SUPFAM" id="SSF51735">
    <property type="entry name" value="NAD(P)-binding Rossmann-fold domains"/>
    <property type="match status" value="1"/>
</dbReference>
<name>C1BNJ2_CALRO</name>
<dbReference type="InterPro" id="IPR051122">
    <property type="entry name" value="SDR_DHRS6-like"/>
</dbReference>
<dbReference type="PRINTS" id="PR00080">
    <property type="entry name" value="SDRFAMILY"/>
</dbReference>
<evidence type="ECO:0000256" key="3">
    <source>
        <dbReference type="ARBA" id="ARBA00023002"/>
    </source>
</evidence>
<evidence type="ECO:0000256" key="12">
    <source>
        <dbReference type="ARBA" id="ARBA00043083"/>
    </source>
</evidence>
<dbReference type="PROSITE" id="PS00061">
    <property type="entry name" value="ADH_SHORT"/>
    <property type="match status" value="1"/>
</dbReference>
<dbReference type="Gene3D" id="3.40.50.720">
    <property type="entry name" value="NAD(P)-binding Rossmann-like Domain"/>
    <property type="match status" value="1"/>
</dbReference>
<evidence type="ECO:0000256" key="7">
    <source>
        <dbReference type="ARBA" id="ARBA00038959"/>
    </source>
</evidence>
<dbReference type="EMBL" id="BT076171">
    <property type="protein sequence ID" value="ACO10595.1"/>
    <property type="molecule type" value="mRNA"/>
</dbReference>
<dbReference type="CDD" id="cd05368">
    <property type="entry name" value="DHRS6_like_SDR_c"/>
    <property type="match status" value="1"/>
</dbReference>
<organism evidence="15">
    <name type="scientific">Caligus rogercresseyi</name>
    <name type="common">Sea louse</name>
    <dbReference type="NCBI Taxonomy" id="217165"/>
    <lineage>
        <taxon>Eukaryota</taxon>
        <taxon>Metazoa</taxon>
        <taxon>Ecdysozoa</taxon>
        <taxon>Arthropoda</taxon>
        <taxon>Crustacea</taxon>
        <taxon>Multicrustacea</taxon>
        <taxon>Hexanauplia</taxon>
        <taxon>Copepoda</taxon>
        <taxon>Siphonostomatoida</taxon>
        <taxon>Caligidae</taxon>
        <taxon>Caligus</taxon>
    </lineage>
</organism>
<dbReference type="GO" id="GO:0003858">
    <property type="term" value="F:3-hydroxybutyrate dehydrogenase activity"/>
    <property type="evidence" value="ECO:0007669"/>
    <property type="project" value="UniProtKB-EC"/>
</dbReference>
<comment type="pathway">
    <text evidence="5">Amino-acid metabolism.</text>
</comment>
<dbReference type="InterPro" id="IPR036291">
    <property type="entry name" value="NAD(P)-bd_dom_sf"/>
</dbReference>
<dbReference type="GO" id="GO:0016617">
    <property type="term" value="F:4-oxoproline reductase activity"/>
    <property type="evidence" value="ECO:0007669"/>
    <property type="project" value="UniProtKB-EC"/>
</dbReference>
<dbReference type="GO" id="GO:0019290">
    <property type="term" value="P:siderophore biosynthetic process"/>
    <property type="evidence" value="ECO:0007669"/>
    <property type="project" value="TreeGrafter"/>
</dbReference>
<dbReference type="GO" id="GO:0005737">
    <property type="term" value="C:cytoplasm"/>
    <property type="evidence" value="ECO:0007669"/>
    <property type="project" value="TreeGrafter"/>
</dbReference>
<evidence type="ECO:0000256" key="8">
    <source>
        <dbReference type="ARBA" id="ARBA00039194"/>
    </source>
</evidence>
<evidence type="ECO:0000256" key="13">
    <source>
        <dbReference type="ARBA" id="ARBA00043199"/>
    </source>
</evidence>
<evidence type="ECO:0000256" key="9">
    <source>
        <dbReference type="ARBA" id="ARBA00041727"/>
    </source>
</evidence>
<keyword evidence="3" id="KW-0560">Oxidoreductase</keyword>
<dbReference type="FunFam" id="3.40.50.720:FF:000084">
    <property type="entry name" value="Short-chain dehydrogenase reductase"/>
    <property type="match status" value="1"/>
</dbReference>
<evidence type="ECO:0000256" key="2">
    <source>
        <dbReference type="ARBA" id="ARBA00006484"/>
    </source>
</evidence>
<evidence type="ECO:0000256" key="1">
    <source>
        <dbReference type="ARBA" id="ARBA00004924"/>
    </source>
</evidence>
<comment type="similarity">
    <text evidence="2">Belongs to the short-chain dehydrogenases/reductases (SDR) family.</text>
</comment>
<dbReference type="InterPro" id="IPR020904">
    <property type="entry name" value="Sc_DH/Rdtase_CS"/>
</dbReference>
<dbReference type="EC" id="1.1.1.30" evidence="7"/>
<dbReference type="Pfam" id="PF13561">
    <property type="entry name" value="adh_short_C2"/>
    <property type="match status" value="1"/>
</dbReference>
<evidence type="ECO:0000256" key="11">
    <source>
        <dbReference type="ARBA" id="ARBA00042565"/>
    </source>
</evidence>
<dbReference type="PANTHER" id="PTHR43477">
    <property type="entry name" value="DIHYDROANTICAPSIN 7-DEHYDROGENASE"/>
    <property type="match status" value="1"/>
</dbReference>
<proteinExistence type="evidence at transcript level"/>
<protein>
    <recommendedName>
        <fullName evidence="8">Dehydrogenase/reductase SDR family member 6</fullName>
        <ecNumber evidence="6">1.1.1.104</ecNumber>
        <ecNumber evidence="7">1.1.1.30</ecNumber>
    </recommendedName>
    <alternativeName>
        <fullName evidence="12">(R)-beta-hydroxybutyrate dehydrogenase</fullName>
    </alternativeName>
    <alternativeName>
        <fullName evidence="10">3-hydroxybutyrate dehydrogenase type 2</fullName>
    </alternativeName>
    <alternativeName>
        <fullName evidence="13">4-oxo-L-proline reductase</fullName>
    </alternativeName>
    <alternativeName>
        <fullName evidence="11">Oxidoreductase UCPA</fullName>
    </alternativeName>
    <alternativeName>
        <fullName evidence="9">Short chain dehydrogenase/reductase family 15C member 1</fullName>
    </alternativeName>
</protein>
<keyword evidence="4" id="KW-0520">NAD</keyword>
<dbReference type="EC" id="1.1.1.104" evidence="6"/>
<sequence>MGRLDGKVAFITAAAQGIGRETAILFAKEGAKVIATDFNASVLKELTSYPGINVYELDVTKRDKIDQLAKRLDGEDIDILFNCAGYVHHGSMLDCEEEDWKRSFEINVDSMFYVSKAFVPKMISRGKGGSIINMSSICSSIKGLPNRFAYGTTKAAVIGFTKSLACDLVPHKIRVNCICPGTVDTPSLRGRVNNSQDPEEAYRNFINRQPLGRLGTSLEIASFVLTLAEDNGSYCTGGEYKIDGGLSI</sequence>
<evidence type="ECO:0000256" key="5">
    <source>
        <dbReference type="ARBA" id="ARBA00034698"/>
    </source>
</evidence>
<gene>
    <name evidence="15" type="primary">BDH2</name>
</gene>
<comment type="pathway">
    <text evidence="1">Siderophore biosynthesis.</text>
</comment>
<evidence type="ECO:0000256" key="14">
    <source>
        <dbReference type="ARBA" id="ARBA00049550"/>
    </source>
</evidence>
<dbReference type="InterPro" id="IPR002347">
    <property type="entry name" value="SDR_fam"/>
</dbReference>
<dbReference type="PRINTS" id="PR00081">
    <property type="entry name" value="GDHRDH"/>
</dbReference>
<dbReference type="PANTHER" id="PTHR43477:SF4">
    <property type="entry name" value="DEHYDROGENASE_REDUCTASE SDR FAMILY MEMBER 6"/>
    <property type="match status" value="1"/>
</dbReference>
<comment type="catalytic activity">
    <reaction evidence="14">
        <text>(R)-3-hydroxybutanoate + NAD(+) = acetoacetate + NADH + H(+)</text>
        <dbReference type="Rhea" id="RHEA:20521"/>
        <dbReference type="ChEBI" id="CHEBI:10983"/>
        <dbReference type="ChEBI" id="CHEBI:13705"/>
        <dbReference type="ChEBI" id="CHEBI:15378"/>
        <dbReference type="ChEBI" id="CHEBI:57540"/>
        <dbReference type="ChEBI" id="CHEBI:57945"/>
        <dbReference type="EC" id="1.1.1.30"/>
    </reaction>
</comment>
<evidence type="ECO:0000256" key="4">
    <source>
        <dbReference type="ARBA" id="ARBA00023027"/>
    </source>
</evidence>
<evidence type="ECO:0000256" key="10">
    <source>
        <dbReference type="ARBA" id="ARBA00042309"/>
    </source>
</evidence>
<dbReference type="AlphaFoldDB" id="C1BNJ2"/>
<evidence type="ECO:0000256" key="6">
    <source>
        <dbReference type="ARBA" id="ARBA00038956"/>
    </source>
</evidence>
<reference evidence="15" key="1">
    <citation type="submission" date="2009-03" db="EMBL/GenBank/DDBJ databases">
        <title>Caligus rogercresseyi ESTs and full-length cDNAs.</title>
        <authorList>
            <person name="Yasuike M."/>
            <person name="von Schalburg K."/>
            <person name="Cooper G."/>
            <person name="Leong J."/>
            <person name="Jones S.R.M."/>
            <person name="Koop B.F."/>
        </authorList>
    </citation>
    <scope>NUCLEOTIDE SEQUENCE</scope>
    <source>
        <tissue evidence="15">Whole tissue</tissue>
    </source>
</reference>